<dbReference type="EMBL" id="BSFJ01000020">
    <property type="protein sequence ID" value="GLK73104.1"/>
    <property type="molecule type" value="Genomic_DNA"/>
</dbReference>
<dbReference type="PANTHER" id="PTHR47506">
    <property type="entry name" value="TRANSCRIPTIONAL REGULATORY PROTEIN"/>
    <property type="match status" value="1"/>
</dbReference>
<dbReference type="InterPro" id="IPR054156">
    <property type="entry name" value="YxaF_TetR_C"/>
</dbReference>
<name>A0A9W6MZU0_9HYPH</name>
<sequence>MARLVAERSDVLPLLGELFREHGFEGTSLALITQRTRLGKGSLYHFFPGGKEEMAAAVLADIDGWFEREIYAPLREGEPAASLAAMFANVDRYFRSGRRSCLLGAFALGVTRGRFAVTIDGYFRRWQEALASALRRNGHSGEAMELAEEVLVGIQGALVLAHARQDEGVFQRELGRLRRRCGVSVQSV</sequence>
<dbReference type="PROSITE" id="PS50977">
    <property type="entry name" value="HTH_TETR_2"/>
    <property type="match status" value="1"/>
</dbReference>
<dbReference type="Pfam" id="PF21993">
    <property type="entry name" value="TetR_C_13_2"/>
    <property type="match status" value="1"/>
</dbReference>
<evidence type="ECO:0000256" key="3">
    <source>
        <dbReference type="ARBA" id="ARBA00023163"/>
    </source>
</evidence>
<keyword evidence="2 4" id="KW-0238">DNA-binding</keyword>
<evidence type="ECO:0000256" key="1">
    <source>
        <dbReference type="ARBA" id="ARBA00023015"/>
    </source>
</evidence>
<dbReference type="InterPro" id="IPR001647">
    <property type="entry name" value="HTH_TetR"/>
</dbReference>
<dbReference type="GO" id="GO:0003677">
    <property type="term" value="F:DNA binding"/>
    <property type="evidence" value="ECO:0007669"/>
    <property type="project" value="UniProtKB-UniRule"/>
</dbReference>
<evidence type="ECO:0000313" key="7">
    <source>
        <dbReference type="Proteomes" id="UP001143370"/>
    </source>
</evidence>
<comment type="caution">
    <text evidence="6">The sequence shown here is derived from an EMBL/GenBank/DDBJ whole genome shotgun (WGS) entry which is preliminary data.</text>
</comment>
<organism evidence="6 7">
    <name type="scientific">Ancylobacter dichloromethanicus</name>
    <dbReference type="NCBI Taxonomy" id="518825"/>
    <lineage>
        <taxon>Bacteria</taxon>
        <taxon>Pseudomonadati</taxon>
        <taxon>Pseudomonadota</taxon>
        <taxon>Alphaproteobacteria</taxon>
        <taxon>Hyphomicrobiales</taxon>
        <taxon>Xanthobacteraceae</taxon>
        <taxon>Ancylobacter</taxon>
    </lineage>
</organism>
<evidence type="ECO:0000256" key="4">
    <source>
        <dbReference type="PROSITE-ProRule" id="PRU00335"/>
    </source>
</evidence>
<dbReference type="AlphaFoldDB" id="A0A9W6MZU0"/>
<proteinExistence type="predicted"/>
<dbReference type="InterPro" id="IPR036271">
    <property type="entry name" value="Tet_transcr_reg_TetR-rel_C_sf"/>
</dbReference>
<gene>
    <name evidence="6" type="ORF">GCM10017643_32200</name>
</gene>
<feature type="domain" description="HTH tetR-type" evidence="5">
    <location>
        <begin position="5"/>
        <end position="65"/>
    </location>
</feature>
<dbReference type="InterPro" id="IPR009057">
    <property type="entry name" value="Homeodomain-like_sf"/>
</dbReference>
<accession>A0A9W6MZU0</accession>
<keyword evidence="1" id="KW-0805">Transcription regulation</keyword>
<keyword evidence="3" id="KW-0804">Transcription</keyword>
<dbReference type="Proteomes" id="UP001143370">
    <property type="component" value="Unassembled WGS sequence"/>
</dbReference>
<evidence type="ECO:0000259" key="5">
    <source>
        <dbReference type="PROSITE" id="PS50977"/>
    </source>
</evidence>
<dbReference type="Pfam" id="PF00440">
    <property type="entry name" value="TetR_N"/>
    <property type="match status" value="1"/>
</dbReference>
<protein>
    <submittedName>
        <fullName evidence="6">TetR family transcriptional regulator</fullName>
    </submittedName>
</protein>
<dbReference type="Gene3D" id="1.10.357.10">
    <property type="entry name" value="Tetracycline Repressor, domain 2"/>
    <property type="match status" value="1"/>
</dbReference>
<feature type="DNA-binding region" description="H-T-H motif" evidence="4">
    <location>
        <begin position="28"/>
        <end position="47"/>
    </location>
</feature>
<dbReference type="RefSeq" id="WP_213370769.1">
    <property type="nucleotide sequence ID" value="NZ_BSFJ01000020.1"/>
</dbReference>
<dbReference type="SUPFAM" id="SSF46689">
    <property type="entry name" value="Homeodomain-like"/>
    <property type="match status" value="1"/>
</dbReference>
<keyword evidence="7" id="KW-1185">Reference proteome</keyword>
<reference evidence="6" key="1">
    <citation type="journal article" date="2014" name="Int. J. Syst. Evol. Microbiol.">
        <title>Complete genome sequence of Corynebacterium casei LMG S-19264T (=DSM 44701T), isolated from a smear-ripened cheese.</title>
        <authorList>
            <consortium name="US DOE Joint Genome Institute (JGI-PGF)"/>
            <person name="Walter F."/>
            <person name="Albersmeier A."/>
            <person name="Kalinowski J."/>
            <person name="Ruckert C."/>
        </authorList>
    </citation>
    <scope>NUCLEOTIDE SEQUENCE</scope>
    <source>
        <strain evidence="6">VKM B-2484</strain>
    </source>
</reference>
<dbReference type="SUPFAM" id="SSF48498">
    <property type="entry name" value="Tetracyclin repressor-like, C-terminal domain"/>
    <property type="match status" value="1"/>
</dbReference>
<dbReference type="PANTHER" id="PTHR47506:SF1">
    <property type="entry name" value="HTH-TYPE TRANSCRIPTIONAL REGULATOR YJDC"/>
    <property type="match status" value="1"/>
</dbReference>
<evidence type="ECO:0000256" key="2">
    <source>
        <dbReference type="ARBA" id="ARBA00023125"/>
    </source>
</evidence>
<evidence type="ECO:0000313" key="6">
    <source>
        <dbReference type="EMBL" id="GLK73104.1"/>
    </source>
</evidence>
<reference evidence="6" key="2">
    <citation type="submission" date="2023-01" db="EMBL/GenBank/DDBJ databases">
        <authorList>
            <person name="Sun Q."/>
            <person name="Evtushenko L."/>
        </authorList>
    </citation>
    <scope>NUCLEOTIDE SEQUENCE</scope>
    <source>
        <strain evidence="6">VKM B-2484</strain>
    </source>
</reference>